<dbReference type="SUPFAM" id="SSF47598">
    <property type="entry name" value="Ribbon-helix-helix"/>
    <property type="match status" value="1"/>
</dbReference>
<dbReference type="InterPro" id="IPR013321">
    <property type="entry name" value="Arc_rbn_hlx_hlx"/>
</dbReference>
<evidence type="ECO:0008006" key="2">
    <source>
        <dbReference type="Google" id="ProtNLM"/>
    </source>
</evidence>
<dbReference type="AlphaFoldDB" id="X1CS16"/>
<organism evidence="1">
    <name type="scientific">marine sediment metagenome</name>
    <dbReference type="NCBI Taxonomy" id="412755"/>
    <lineage>
        <taxon>unclassified sequences</taxon>
        <taxon>metagenomes</taxon>
        <taxon>ecological metagenomes</taxon>
    </lineage>
</organism>
<name>X1CS16_9ZZZZ</name>
<dbReference type="InterPro" id="IPR010985">
    <property type="entry name" value="Ribbon_hlx_hlx"/>
</dbReference>
<sequence>MNRNGYTTIKIPNGMVENIDKIINDKKFGYKSRSEFVKEALRKHIKDLTAQTVQNLVSILKQRNNNE</sequence>
<dbReference type="GO" id="GO:0006355">
    <property type="term" value="P:regulation of DNA-templated transcription"/>
    <property type="evidence" value="ECO:0007669"/>
    <property type="project" value="InterPro"/>
</dbReference>
<accession>X1CS16</accession>
<comment type="caution">
    <text evidence="1">The sequence shown here is derived from an EMBL/GenBank/DDBJ whole genome shotgun (WGS) entry which is preliminary data.</text>
</comment>
<dbReference type="Gene3D" id="1.10.1220.10">
    <property type="entry name" value="Met repressor-like"/>
    <property type="match status" value="1"/>
</dbReference>
<dbReference type="EMBL" id="BART01016857">
    <property type="protein sequence ID" value="GAG87046.1"/>
    <property type="molecule type" value="Genomic_DNA"/>
</dbReference>
<evidence type="ECO:0000313" key="1">
    <source>
        <dbReference type="EMBL" id="GAG87046.1"/>
    </source>
</evidence>
<protein>
    <recommendedName>
        <fullName evidence="2">Ribbon-helix-helix protein CopG domain-containing protein</fullName>
    </recommendedName>
</protein>
<proteinExistence type="predicted"/>
<dbReference type="CDD" id="cd22231">
    <property type="entry name" value="RHH_NikR_HicB-like"/>
    <property type="match status" value="1"/>
</dbReference>
<gene>
    <name evidence="1" type="ORF">S01H4_32284</name>
</gene>
<reference evidence="1" key="1">
    <citation type="journal article" date="2014" name="Front. Microbiol.">
        <title>High frequency of phylogenetically diverse reductive dehalogenase-homologous genes in deep subseafloor sedimentary metagenomes.</title>
        <authorList>
            <person name="Kawai M."/>
            <person name="Futagami T."/>
            <person name="Toyoda A."/>
            <person name="Takaki Y."/>
            <person name="Nishi S."/>
            <person name="Hori S."/>
            <person name="Arai W."/>
            <person name="Tsubouchi T."/>
            <person name="Morono Y."/>
            <person name="Uchiyama I."/>
            <person name="Ito T."/>
            <person name="Fujiyama A."/>
            <person name="Inagaki F."/>
            <person name="Takami H."/>
        </authorList>
    </citation>
    <scope>NUCLEOTIDE SEQUENCE</scope>
    <source>
        <strain evidence="1">Expedition CK06-06</strain>
    </source>
</reference>